<dbReference type="Proteomes" id="UP000474676">
    <property type="component" value="Unassembled WGS sequence"/>
</dbReference>
<evidence type="ECO:0000313" key="5">
    <source>
        <dbReference type="EMBL" id="MST51306.1"/>
    </source>
</evidence>
<keyword evidence="6" id="KW-1185">Reference proteome</keyword>
<dbReference type="SUPFAM" id="SSF52777">
    <property type="entry name" value="CoA-dependent acyltransferases"/>
    <property type="match status" value="1"/>
</dbReference>
<evidence type="ECO:0000256" key="3">
    <source>
        <dbReference type="ARBA" id="ARBA00023315"/>
    </source>
</evidence>
<evidence type="ECO:0000256" key="1">
    <source>
        <dbReference type="ARBA" id="ARBA00001938"/>
    </source>
</evidence>
<dbReference type="PANTHER" id="PTHR43178">
    <property type="entry name" value="DIHYDROLIPOAMIDE ACETYLTRANSFERASE COMPONENT OF PYRUVATE DEHYDROGENASE COMPLEX"/>
    <property type="match status" value="1"/>
</dbReference>
<comment type="caution">
    <text evidence="5">The sequence shown here is derived from an EMBL/GenBank/DDBJ whole genome shotgun (WGS) entry which is preliminary data.</text>
</comment>
<dbReference type="InterPro" id="IPR050743">
    <property type="entry name" value="2-oxoacid_DH_E2_comp"/>
</dbReference>
<dbReference type="Gene3D" id="3.30.559.10">
    <property type="entry name" value="Chloramphenicol acetyltransferase-like domain"/>
    <property type="match status" value="1"/>
</dbReference>
<evidence type="ECO:0000259" key="4">
    <source>
        <dbReference type="Pfam" id="PF00198"/>
    </source>
</evidence>
<comment type="cofactor">
    <cofactor evidence="1">
        <name>(R)-lipoate</name>
        <dbReference type="ChEBI" id="CHEBI:83088"/>
    </cofactor>
</comment>
<dbReference type="GO" id="GO:0005737">
    <property type="term" value="C:cytoplasm"/>
    <property type="evidence" value="ECO:0007669"/>
    <property type="project" value="TreeGrafter"/>
</dbReference>
<protein>
    <submittedName>
        <fullName evidence="5">2-oxo acid dehydrogenase subunit E2</fullName>
    </submittedName>
</protein>
<dbReference type="InterPro" id="IPR001078">
    <property type="entry name" value="2-oxoacid_DH_actylTfrase"/>
</dbReference>
<dbReference type="EMBL" id="VUMZ01000002">
    <property type="protein sequence ID" value="MST51306.1"/>
    <property type="molecule type" value="Genomic_DNA"/>
</dbReference>
<dbReference type="Pfam" id="PF00198">
    <property type="entry name" value="2-oxoacid_dh"/>
    <property type="match status" value="1"/>
</dbReference>
<dbReference type="InterPro" id="IPR023213">
    <property type="entry name" value="CAT-like_dom_sf"/>
</dbReference>
<proteinExistence type="predicted"/>
<dbReference type="AlphaFoldDB" id="A0A6L5Y3N2"/>
<evidence type="ECO:0000256" key="2">
    <source>
        <dbReference type="ARBA" id="ARBA00022679"/>
    </source>
</evidence>
<sequence>MQVGETTQDGKTISKIEKMIGIRKLTLDSLQESMRRAPQVSGFVHADVSGVVKLRAKLKEEGYKVSITDIFVKLAAMAIEKHPEVNCSRTESELIYYSSINMGVAVGTPTGQLIVPVIKNCESKSLLDISAGMKEIQEKVKSNQLTMDMMEGGTFTLSSIGMFNVDNADPILNVPQSGIIAVGRIQNEPVVLEDMSIGICPKAYLSITLDHGAINGAPASMFMRTFSEMAAVADQIITIE</sequence>
<evidence type="ECO:0000313" key="6">
    <source>
        <dbReference type="Proteomes" id="UP000474676"/>
    </source>
</evidence>
<keyword evidence="3" id="KW-0012">Acyltransferase</keyword>
<accession>A0A6L5Y3N2</accession>
<feature type="domain" description="2-oxoacid dehydrogenase acyltransferase catalytic" evidence="4">
    <location>
        <begin position="15"/>
        <end position="229"/>
    </location>
</feature>
<reference evidence="5 6" key="1">
    <citation type="submission" date="2019-08" db="EMBL/GenBank/DDBJ databases">
        <title>In-depth cultivation of the pig gut microbiome towards novel bacterial diversity and tailored functional studies.</title>
        <authorList>
            <person name="Wylensek D."/>
            <person name="Hitch T.C.A."/>
            <person name="Clavel T."/>
        </authorList>
    </citation>
    <scope>NUCLEOTIDE SEQUENCE [LARGE SCALE GENOMIC DNA]</scope>
    <source>
        <strain evidence="5 6">WCA-MUC-591-APC-3H</strain>
    </source>
</reference>
<dbReference type="GO" id="GO:0031405">
    <property type="term" value="F:lipoic acid binding"/>
    <property type="evidence" value="ECO:0007669"/>
    <property type="project" value="TreeGrafter"/>
</dbReference>
<organism evidence="5 6">
    <name type="scientific">Hornefia butyriciproducens</name>
    <dbReference type="NCBI Taxonomy" id="2652293"/>
    <lineage>
        <taxon>Bacteria</taxon>
        <taxon>Bacillati</taxon>
        <taxon>Bacillota</taxon>
        <taxon>Clostridia</taxon>
        <taxon>Peptostreptococcales</taxon>
        <taxon>Anaerovoracaceae</taxon>
        <taxon>Hornefia</taxon>
    </lineage>
</organism>
<name>A0A6L5Y3N2_9FIRM</name>
<dbReference type="RefSeq" id="WP_154573788.1">
    <property type="nucleotide sequence ID" value="NZ_JAXFFR010000044.1"/>
</dbReference>
<dbReference type="PANTHER" id="PTHR43178:SF5">
    <property type="entry name" value="LIPOAMIDE ACYLTRANSFERASE COMPONENT OF BRANCHED-CHAIN ALPHA-KETO ACID DEHYDROGENASE COMPLEX, MITOCHONDRIAL"/>
    <property type="match status" value="1"/>
</dbReference>
<gene>
    <name evidence="5" type="ORF">FYJ64_03035</name>
</gene>
<dbReference type="GO" id="GO:0016407">
    <property type="term" value="F:acetyltransferase activity"/>
    <property type="evidence" value="ECO:0007669"/>
    <property type="project" value="TreeGrafter"/>
</dbReference>
<dbReference type="GeneID" id="303114287"/>
<keyword evidence="2" id="KW-0808">Transferase</keyword>